<reference evidence="1 2" key="1">
    <citation type="submission" date="2019-01" db="EMBL/GenBank/DDBJ databases">
        <authorList>
            <person name="Chen W.-M."/>
        </authorList>
    </citation>
    <scope>NUCLEOTIDE SEQUENCE [LARGE SCALE GENOMIC DNA]</scope>
    <source>
        <strain evidence="1 2">BBQ-12</strain>
    </source>
</reference>
<dbReference type="EMBL" id="SACJ01000008">
    <property type="protein sequence ID" value="RVT74457.1"/>
    <property type="molecule type" value="Genomic_DNA"/>
</dbReference>
<comment type="caution">
    <text evidence="1">The sequence shown here is derived from an EMBL/GenBank/DDBJ whole genome shotgun (WGS) entry which is preliminary data.</text>
</comment>
<dbReference type="RefSeq" id="WP_128196270.1">
    <property type="nucleotide sequence ID" value="NZ_SACJ01000008.1"/>
</dbReference>
<name>A0A437KRA0_9FLAO</name>
<keyword evidence="2" id="KW-1185">Reference proteome</keyword>
<dbReference type="AlphaFoldDB" id="A0A437KRA0"/>
<organism evidence="1 2">
    <name type="scientific">Flavobacterium sufflavum</name>
    <dbReference type="NCBI Taxonomy" id="1921138"/>
    <lineage>
        <taxon>Bacteria</taxon>
        <taxon>Pseudomonadati</taxon>
        <taxon>Bacteroidota</taxon>
        <taxon>Flavobacteriia</taxon>
        <taxon>Flavobacteriales</taxon>
        <taxon>Flavobacteriaceae</taxon>
        <taxon>Flavobacterium</taxon>
    </lineage>
</organism>
<proteinExistence type="predicted"/>
<dbReference type="OrthoDB" id="9857206at2"/>
<evidence type="ECO:0008006" key="3">
    <source>
        <dbReference type="Google" id="ProtNLM"/>
    </source>
</evidence>
<sequence length="149" mass="17395">MKKILLLAFFTISIYACQHNKKSTSQNKIEILFKDLDLIKSKSKNDTEEFLKKNNYSLLETQFANQWKSKSTDDIIQFNDKVLVFLTYNLETYNKLITDLKKSTYKNSGKTMKNGLEVESYTRNKETIFLSTMVNPENGKKVYSLTFLS</sequence>
<dbReference type="Proteomes" id="UP000285211">
    <property type="component" value="Unassembled WGS sequence"/>
</dbReference>
<evidence type="ECO:0000313" key="1">
    <source>
        <dbReference type="EMBL" id="RVT74457.1"/>
    </source>
</evidence>
<protein>
    <recommendedName>
        <fullName evidence="3">Lipoprotein</fullName>
    </recommendedName>
</protein>
<gene>
    <name evidence="1" type="ORF">EOD40_13175</name>
</gene>
<evidence type="ECO:0000313" key="2">
    <source>
        <dbReference type="Proteomes" id="UP000285211"/>
    </source>
</evidence>
<accession>A0A437KRA0</accession>
<dbReference type="PROSITE" id="PS51257">
    <property type="entry name" value="PROKAR_LIPOPROTEIN"/>
    <property type="match status" value="1"/>
</dbReference>